<keyword evidence="2" id="KW-0812">Transmembrane</keyword>
<dbReference type="InParanoid" id="D7G625"/>
<evidence type="ECO:0000256" key="1">
    <source>
        <dbReference type="ARBA" id="ARBA00004225"/>
    </source>
</evidence>
<feature type="compositionally biased region" description="Basic and acidic residues" evidence="6">
    <location>
        <begin position="794"/>
        <end position="808"/>
    </location>
</feature>
<feature type="region of interest" description="Disordered" evidence="6">
    <location>
        <begin position="79"/>
        <end position="114"/>
    </location>
</feature>
<evidence type="ECO:0000256" key="6">
    <source>
        <dbReference type="SAM" id="MobiDB-lite"/>
    </source>
</evidence>
<evidence type="ECO:0000313" key="8">
    <source>
        <dbReference type="EMBL" id="CBJ27434.1"/>
    </source>
</evidence>
<feature type="compositionally biased region" description="Gly residues" evidence="6">
    <location>
        <begin position="713"/>
        <end position="724"/>
    </location>
</feature>
<keyword evidence="4" id="KW-0496">Mitochondrion</keyword>
<feature type="region of interest" description="Disordered" evidence="6">
    <location>
        <begin position="1616"/>
        <end position="1680"/>
    </location>
</feature>
<dbReference type="PANTHER" id="PTHR28234:SF1">
    <property type="entry name" value="NUCLEAR CONTROL OF ATPASE PROTEIN 2"/>
    <property type="match status" value="1"/>
</dbReference>
<feature type="region of interest" description="Disordered" evidence="6">
    <location>
        <begin position="1752"/>
        <end position="1794"/>
    </location>
</feature>
<dbReference type="Pfam" id="PF08637">
    <property type="entry name" value="NCA2"/>
    <property type="match status" value="1"/>
</dbReference>
<accession>D7G625</accession>
<dbReference type="InterPro" id="IPR013946">
    <property type="entry name" value="NCA2-like"/>
</dbReference>
<dbReference type="EMBL" id="FN649760">
    <property type="protein sequence ID" value="CBJ27434.1"/>
    <property type="molecule type" value="Genomic_DNA"/>
</dbReference>
<feature type="signal peptide" evidence="7">
    <location>
        <begin position="1"/>
        <end position="20"/>
    </location>
</feature>
<feature type="region of interest" description="Disordered" evidence="6">
    <location>
        <begin position="1109"/>
        <end position="1130"/>
    </location>
</feature>
<feature type="compositionally biased region" description="Low complexity" evidence="6">
    <location>
        <begin position="1221"/>
        <end position="1237"/>
    </location>
</feature>
<organism evidence="8 9">
    <name type="scientific">Ectocarpus siliculosus</name>
    <name type="common">Brown alga</name>
    <name type="synonym">Conferva siliculosa</name>
    <dbReference type="NCBI Taxonomy" id="2880"/>
    <lineage>
        <taxon>Eukaryota</taxon>
        <taxon>Sar</taxon>
        <taxon>Stramenopiles</taxon>
        <taxon>Ochrophyta</taxon>
        <taxon>PX clade</taxon>
        <taxon>Phaeophyceae</taxon>
        <taxon>Ectocarpales</taxon>
        <taxon>Ectocarpaceae</taxon>
        <taxon>Ectocarpus</taxon>
    </lineage>
</organism>
<feature type="chain" id="PRO_5003096091" evidence="7">
    <location>
        <begin position="21"/>
        <end position="2152"/>
    </location>
</feature>
<keyword evidence="3" id="KW-1133">Transmembrane helix</keyword>
<feature type="compositionally biased region" description="Low complexity" evidence="6">
    <location>
        <begin position="703"/>
        <end position="712"/>
    </location>
</feature>
<dbReference type="GO" id="GO:0005741">
    <property type="term" value="C:mitochondrial outer membrane"/>
    <property type="evidence" value="ECO:0007669"/>
    <property type="project" value="TreeGrafter"/>
</dbReference>
<dbReference type="PANTHER" id="PTHR28234">
    <property type="entry name" value="NUCLEAR CONTROL OF ATPASE PROTEIN 2"/>
    <property type="match status" value="1"/>
</dbReference>
<feature type="compositionally biased region" description="Low complexity" evidence="6">
    <location>
        <begin position="1706"/>
        <end position="1720"/>
    </location>
</feature>
<evidence type="ECO:0000256" key="5">
    <source>
        <dbReference type="ARBA" id="ARBA00023136"/>
    </source>
</evidence>
<feature type="compositionally biased region" description="Low complexity" evidence="6">
    <location>
        <begin position="1782"/>
        <end position="1794"/>
    </location>
</feature>
<protein>
    <submittedName>
        <fullName evidence="8">Uncharacterized protein</fullName>
    </submittedName>
</protein>
<feature type="compositionally biased region" description="Basic and acidic residues" evidence="6">
    <location>
        <begin position="815"/>
        <end position="826"/>
    </location>
</feature>
<evidence type="ECO:0000313" key="9">
    <source>
        <dbReference type="Proteomes" id="UP000002630"/>
    </source>
</evidence>
<feature type="compositionally biased region" description="Low complexity" evidence="6">
    <location>
        <begin position="245"/>
        <end position="254"/>
    </location>
</feature>
<name>D7G625_ECTSI</name>
<feature type="region of interest" description="Disordered" evidence="6">
    <location>
        <begin position="596"/>
        <end position="620"/>
    </location>
</feature>
<evidence type="ECO:0000256" key="3">
    <source>
        <dbReference type="ARBA" id="ARBA00022989"/>
    </source>
</evidence>
<feature type="compositionally biased region" description="Basic and acidic residues" evidence="6">
    <location>
        <begin position="691"/>
        <end position="701"/>
    </location>
</feature>
<feature type="region of interest" description="Disordered" evidence="6">
    <location>
        <begin position="653"/>
        <end position="889"/>
    </location>
</feature>
<gene>
    <name evidence="8" type="ORF">Esi_0071_0036</name>
</gene>
<proteinExistence type="predicted"/>
<dbReference type="eggNOG" id="ENOG502QQIS">
    <property type="taxonomic scope" value="Eukaryota"/>
</dbReference>
<sequence>MGWKKAWAFALVVSFEPGHCIETPRGARSAPRLGGRDGPQKQLHPDKVSGIHLQGANPAWIGPFELLSEEELRWWKESMFGPDEKPPPAPSVPDGDNELSPTTTAAEEEGPKGRWRRVPRWNSDCLAALVERVSRAVGNASDEGGRALQTLAGRSVVLGREGGVWLRRRWRKKAVYFLVGVYGLRLAGRVVARVKANALSGGDIILDAEDQNLLNRGAVLDTEGQAIILRLRELGQPAATSAATDVATAPAAADPQRKQSKGATTQLSTYNSTDGDDGVSLAAGGMGDVGGGWGAVESGIRQAIGLRCAGRGGGLAGGRARYADELAEALRTLEEARDEADLETVGPQHASLAEQAVLLVQARLCDVSLRSLRDGLVRASSDLSDLSSYWKDQRSAHRRMGVVKSVVLGRVVHGKASGKRVAVEKDQENVSTAELLLEGYLKRLGGVQAHLQARPKPCLGSSSSAAEEGASVFSPVDVIALEAWVQEGMDLFLGSLEYVEAALKQNKTAPGEDGDTNNGIAAGHVSHSASPIKSETSLDVVGAIAPAGATSETAVKQGSGMPTANDAFERITVSGTSFASKPDDVFNAMQQLRAGGKCGGGHDSGSAPLPSGATTSPAPRGVVTSAVPAAAYGSGHRSLPAILLLRSKPKKTKAVAEEGGRGWGAAKSPGNKDVSPSSTAPSWGARRAAKKRDLEKVERKNTATKPTSSPKPGSGGKQEGGGPRWGKRATMRQPNSREKGAAAQAGKKQESRGGKGPEVSGGLWEWLRQGEESTAGKNARDNGSAAKRSAAPDAEIKGRKGAARESADALKATATKKERGGGRDSDSGSASKGGVGAGSVSSSLPPMAAALHEPPADRAGMDRTLRPGPEIGAKPKRATPSEPSLSADQDDDFFLFGPFVSRSTSSLSTPDVYARALQRDEEYARVRREQLIGRKHGGLLVSGEESVTAVDGSGLTISSAASPLSDDDVGSAAGNTTASSGVGLLSACTNRCAAACMTVAEGISHWTMALVTSPATLVRAVASVVVSGEESEAAGGGSDLPLSDDDVGSAAGNVTASSGQGLLAACTGRCVAACMSVAGGISHGTMALATSPVNLVRAVASVVVSGGESEAAGGGSDLPSADDDVGSAARNATASSGKGLLAACTGRCAAACVSVAGGVSHGTMALVTSPATLVRAVAASVTRSNDDLGTGGEEDAVGAGVTAMTTPRVGEKAAVGGGRNGISVSSGGSSPSRDGLGPAAGTVTGGMLAACVGRCVAVCGSVAGDISRGTVAVVKSPARLVRAVAGSVSLSKIDLDDGDEEVSPAAGAAAKATPTARAPGTAGDGHDTASASKGEDGHHDGAQPTGYSLDYLYRSVAGSVSSGYEKLAATVHTVSNATFATIDLDDDHKPAADEEVSEAKEVVRSFNISSMVTRPFEVVVVRPCSVLCELVAGGVSACYGGAGPPGGRAVAEVAAKLKRRGGHLCVLVGKGVSSGFVATTASVCLAGGAVVKGLEKSASVAGRTAGVALSAPGKLSRAFATGGGRAGRSAGRAGGSVSRAVVTGSGRAGRSTAAVLTASWLCTAATVCMLGDAAAQGAVVSTKTCLGCVELAGRVLFVLPAKTAVRVVDVALRPFSGGGRGREGKKKSTQAGDGGVTRPTAPATKSKAPVIKSTSPAIQSTAPVSQTTTKPASSGAMGSAPSVGSWAARAWAFPVSLLGRRSSPSSLIDPISLPDPSSSSGYDSGVGADLSLPSPSKAQKAEAALAQWVCSAPSTDVPQDSGRRSRSLVDGASRARKVALPSRSTSSGKRSRSAIAGPVAVGGVARAPCITRALRSLAAKEAAEAGAARPAHWRRLRRAARLAVVVPVAVRSARYARSNREELGRITTEAATGVSSFFSDQLWQPCEAIRKQVFFRERSELMDKDSLEDAETSLQNMLHDFVYDDKNNVPEDLREEAVAAMDMSVVSRELEEETKYSIRGTVNGRIPRMLFIQATFLKKELLHSMQAIDELFQANQVTLRLISVIPAALLLFAVAKVSGPFVHAASSRRLEPTTAVHRSMRASLREIERLLTSSRGFVGSHEPVGEEAEGFASRGLLQDEEMGKLALHMHELQTTLRQNASRFDSRARRRLEEDLTDLMARGRPTVSQQIAVVHRMQRSYPFLRAGGGGGET</sequence>
<evidence type="ECO:0000256" key="7">
    <source>
        <dbReference type="SAM" id="SignalP"/>
    </source>
</evidence>
<keyword evidence="9" id="KW-1185">Reference proteome</keyword>
<keyword evidence="7" id="KW-0732">Signal</keyword>
<evidence type="ECO:0000256" key="4">
    <source>
        <dbReference type="ARBA" id="ARBA00023128"/>
    </source>
</evidence>
<feature type="compositionally biased region" description="Polar residues" evidence="6">
    <location>
        <begin position="261"/>
        <end position="271"/>
    </location>
</feature>
<dbReference type="Proteomes" id="UP000002630">
    <property type="component" value="Unassembled WGS sequence"/>
</dbReference>
<reference evidence="8 9" key="1">
    <citation type="journal article" date="2010" name="Nature">
        <title>The Ectocarpus genome and the independent evolution of multicellularity in brown algae.</title>
        <authorList>
            <person name="Cock J.M."/>
            <person name="Sterck L."/>
            <person name="Rouze P."/>
            <person name="Scornet D."/>
            <person name="Allen A.E."/>
            <person name="Amoutzias G."/>
            <person name="Anthouard V."/>
            <person name="Artiguenave F."/>
            <person name="Aury J.M."/>
            <person name="Badger J.H."/>
            <person name="Beszteri B."/>
            <person name="Billiau K."/>
            <person name="Bonnet E."/>
            <person name="Bothwell J.H."/>
            <person name="Bowler C."/>
            <person name="Boyen C."/>
            <person name="Brownlee C."/>
            <person name="Carrano C.J."/>
            <person name="Charrier B."/>
            <person name="Cho G.Y."/>
            <person name="Coelho S.M."/>
            <person name="Collen J."/>
            <person name="Corre E."/>
            <person name="Da Silva C."/>
            <person name="Delage L."/>
            <person name="Delaroque N."/>
            <person name="Dittami S.M."/>
            <person name="Doulbeau S."/>
            <person name="Elias M."/>
            <person name="Farnham G."/>
            <person name="Gachon C.M."/>
            <person name="Gschloessl B."/>
            <person name="Heesch S."/>
            <person name="Jabbari K."/>
            <person name="Jubin C."/>
            <person name="Kawai H."/>
            <person name="Kimura K."/>
            <person name="Kloareg B."/>
            <person name="Kupper F.C."/>
            <person name="Lang D."/>
            <person name="Le Bail A."/>
            <person name="Leblanc C."/>
            <person name="Lerouge P."/>
            <person name="Lohr M."/>
            <person name="Lopez P.J."/>
            <person name="Martens C."/>
            <person name="Maumus F."/>
            <person name="Michel G."/>
            <person name="Miranda-Saavedra D."/>
            <person name="Morales J."/>
            <person name="Moreau H."/>
            <person name="Motomura T."/>
            <person name="Nagasato C."/>
            <person name="Napoli C.A."/>
            <person name="Nelson D.R."/>
            <person name="Nyvall-Collen P."/>
            <person name="Peters A.F."/>
            <person name="Pommier C."/>
            <person name="Potin P."/>
            <person name="Poulain J."/>
            <person name="Quesneville H."/>
            <person name="Read B."/>
            <person name="Rensing S.A."/>
            <person name="Ritter A."/>
            <person name="Rousvoal S."/>
            <person name="Samanta M."/>
            <person name="Samson G."/>
            <person name="Schroeder D.C."/>
            <person name="Segurens B."/>
            <person name="Strittmatter M."/>
            <person name="Tonon T."/>
            <person name="Tregear J.W."/>
            <person name="Valentin K."/>
            <person name="von Dassow P."/>
            <person name="Yamagishi T."/>
            <person name="Van de Peer Y."/>
            <person name="Wincker P."/>
        </authorList>
    </citation>
    <scope>NUCLEOTIDE SEQUENCE [LARGE SCALE GENOMIC DNA]</scope>
    <source>
        <strain evidence="9">Ec32 / CCAP1310/4</strain>
    </source>
</reference>
<feature type="region of interest" description="Disordered" evidence="6">
    <location>
        <begin position="1706"/>
        <end position="1734"/>
    </location>
</feature>
<evidence type="ECO:0000256" key="2">
    <source>
        <dbReference type="ARBA" id="ARBA00022692"/>
    </source>
</evidence>
<feature type="compositionally biased region" description="Polar residues" evidence="6">
    <location>
        <begin position="1652"/>
        <end position="1671"/>
    </location>
</feature>
<dbReference type="OrthoDB" id="413313at2759"/>
<feature type="compositionally biased region" description="Basic and acidic residues" evidence="6">
    <location>
        <begin position="854"/>
        <end position="865"/>
    </location>
</feature>
<feature type="region of interest" description="Disordered" evidence="6">
    <location>
        <begin position="1211"/>
        <end position="1238"/>
    </location>
</feature>
<comment type="subcellular location">
    <subcellularLocation>
        <location evidence="1">Mitochondrion membrane</location>
        <topology evidence="1">Multi-pass membrane protein</topology>
    </subcellularLocation>
</comment>
<feature type="compositionally biased region" description="Low complexity" evidence="6">
    <location>
        <begin position="1304"/>
        <end position="1321"/>
    </location>
</feature>
<feature type="region of interest" description="Disordered" evidence="6">
    <location>
        <begin position="245"/>
        <end position="271"/>
    </location>
</feature>
<keyword evidence="5" id="KW-0472">Membrane</keyword>
<feature type="region of interest" description="Disordered" evidence="6">
    <location>
        <begin position="1297"/>
        <end position="1341"/>
    </location>
</feature>